<feature type="transmembrane region" description="Helical" evidence="1">
    <location>
        <begin position="62"/>
        <end position="81"/>
    </location>
</feature>
<feature type="transmembrane region" description="Helical" evidence="1">
    <location>
        <begin position="119"/>
        <end position="142"/>
    </location>
</feature>
<evidence type="ECO:0008006" key="3">
    <source>
        <dbReference type="Google" id="ProtNLM"/>
    </source>
</evidence>
<name>X1EHV4_9ZZZZ</name>
<sequence>MEIIAKFISSLILFYSLHRILKIFIKDNNTIYFILHAIYNLASLLLIIPDILSAIFDPLKCYIEWSTNIPMITLMSFHSYHLLIEPKLTLDEIFHHILFCFIFPPILISLTHYNMTNVVLFFTIGIPGLVMYTLLTLVKFNIVKKQTEKTISKLLYMWIRMPGCIIMATFLQLHIHYCERHNTTFNQYFSLLCSFALCWNGIYYADKYSLSQYKYSLQQ</sequence>
<dbReference type="AlphaFoldDB" id="X1EHV4"/>
<organism evidence="2">
    <name type="scientific">marine sediment metagenome</name>
    <dbReference type="NCBI Taxonomy" id="412755"/>
    <lineage>
        <taxon>unclassified sequences</taxon>
        <taxon>metagenomes</taxon>
        <taxon>ecological metagenomes</taxon>
    </lineage>
</organism>
<feature type="transmembrane region" description="Helical" evidence="1">
    <location>
        <begin position="154"/>
        <end position="175"/>
    </location>
</feature>
<evidence type="ECO:0000256" key="1">
    <source>
        <dbReference type="SAM" id="Phobius"/>
    </source>
</evidence>
<reference evidence="2" key="1">
    <citation type="journal article" date="2014" name="Front. Microbiol.">
        <title>High frequency of phylogenetically diverse reductive dehalogenase-homologous genes in deep subseafloor sedimentary metagenomes.</title>
        <authorList>
            <person name="Kawai M."/>
            <person name="Futagami T."/>
            <person name="Toyoda A."/>
            <person name="Takaki Y."/>
            <person name="Nishi S."/>
            <person name="Hori S."/>
            <person name="Arai W."/>
            <person name="Tsubouchi T."/>
            <person name="Morono Y."/>
            <person name="Uchiyama I."/>
            <person name="Ito T."/>
            <person name="Fujiyama A."/>
            <person name="Inagaki F."/>
            <person name="Takami H."/>
        </authorList>
    </citation>
    <scope>NUCLEOTIDE SEQUENCE</scope>
    <source>
        <strain evidence="2">Expedition CK06-06</strain>
    </source>
</reference>
<feature type="transmembrane region" description="Helical" evidence="1">
    <location>
        <begin position="37"/>
        <end position="56"/>
    </location>
</feature>
<protein>
    <recommendedName>
        <fullName evidence="3">TLC domain-containing protein</fullName>
    </recommendedName>
</protein>
<keyword evidence="1" id="KW-0812">Transmembrane</keyword>
<evidence type="ECO:0000313" key="2">
    <source>
        <dbReference type="EMBL" id="GAH32901.1"/>
    </source>
</evidence>
<dbReference type="EMBL" id="BARU01011747">
    <property type="protein sequence ID" value="GAH32901.1"/>
    <property type="molecule type" value="Genomic_DNA"/>
</dbReference>
<feature type="transmembrane region" description="Helical" evidence="1">
    <location>
        <begin position="93"/>
        <end position="113"/>
    </location>
</feature>
<gene>
    <name evidence="2" type="ORF">S03H2_21947</name>
</gene>
<accession>X1EHV4</accession>
<comment type="caution">
    <text evidence="2">The sequence shown here is derived from an EMBL/GenBank/DDBJ whole genome shotgun (WGS) entry which is preliminary data.</text>
</comment>
<proteinExistence type="predicted"/>
<keyword evidence="1" id="KW-1133">Transmembrane helix</keyword>
<keyword evidence="1" id="KW-0472">Membrane</keyword>
<feature type="transmembrane region" description="Helical" evidence="1">
    <location>
        <begin position="187"/>
        <end position="205"/>
    </location>
</feature>